<dbReference type="EMBL" id="DSVQ01000012">
    <property type="protein sequence ID" value="HGT39112.1"/>
    <property type="molecule type" value="Genomic_DNA"/>
</dbReference>
<feature type="region of interest" description="Disordered" evidence="2">
    <location>
        <begin position="1"/>
        <end position="31"/>
    </location>
</feature>
<feature type="region of interest" description="Disordered" evidence="2">
    <location>
        <begin position="145"/>
        <end position="168"/>
    </location>
</feature>
<dbReference type="AlphaFoldDB" id="A0A7C4LK72"/>
<evidence type="ECO:0000256" key="2">
    <source>
        <dbReference type="SAM" id="MobiDB-lite"/>
    </source>
</evidence>
<evidence type="ECO:0000256" key="1">
    <source>
        <dbReference type="SAM" id="Coils"/>
    </source>
</evidence>
<gene>
    <name evidence="3" type="ORF">ENS64_07585</name>
</gene>
<organism evidence="3">
    <name type="scientific">Schlesneria paludicola</name>
    <dbReference type="NCBI Taxonomy" id="360056"/>
    <lineage>
        <taxon>Bacteria</taxon>
        <taxon>Pseudomonadati</taxon>
        <taxon>Planctomycetota</taxon>
        <taxon>Planctomycetia</taxon>
        <taxon>Planctomycetales</taxon>
        <taxon>Planctomycetaceae</taxon>
        <taxon>Schlesneria</taxon>
    </lineage>
</organism>
<feature type="coiled-coil region" evidence="1">
    <location>
        <begin position="275"/>
        <end position="304"/>
    </location>
</feature>
<feature type="compositionally biased region" description="Low complexity" evidence="2">
    <location>
        <begin position="10"/>
        <end position="20"/>
    </location>
</feature>
<keyword evidence="1" id="KW-0175">Coiled coil</keyword>
<sequence length="334" mass="36322">MSKSPPSNDPAESPAGASGSEAEERDDAAGEWAARLAEKDALIAALTEQLELAAEQLDRLQRSGAARRKNGLLPPELAEDHKQLIGEMQRVVQQWEDLQAGLALGRIEVQLSELRDLVASRLASPAVLPPPFPAVVEPCFAPAGNTAAAPPPTEPPATASKPPGETSEWDRIKSQLLDTNEVLQAPPPVFDEPLPPPPPEVNCSSATNEELAAAIHARDEFIAYLLRRLRAAEAGAIPADWSSLAPHDPEGVPRLQQLAAQLDEKLRLSEVEFSLERARLAREHARLQLKQELLEKQLKRLGIKSADEFEEAAASPATLQDRRWVRFLGINRSS</sequence>
<protein>
    <submittedName>
        <fullName evidence="3">Uncharacterized protein</fullName>
    </submittedName>
</protein>
<accession>A0A7C4LK72</accession>
<evidence type="ECO:0000313" key="3">
    <source>
        <dbReference type="EMBL" id="HGT39112.1"/>
    </source>
</evidence>
<proteinExistence type="predicted"/>
<name>A0A7C4LK72_9PLAN</name>
<reference evidence="3" key="1">
    <citation type="journal article" date="2020" name="mSystems">
        <title>Genome- and Community-Level Interaction Insights into Carbon Utilization and Element Cycling Functions of Hydrothermarchaeota in Hydrothermal Sediment.</title>
        <authorList>
            <person name="Zhou Z."/>
            <person name="Liu Y."/>
            <person name="Xu W."/>
            <person name="Pan J."/>
            <person name="Luo Z.H."/>
            <person name="Li M."/>
        </authorList>
    </citation>
    <scope>NUCLEOTIDE SEQUENCE [LARGE SCALE GENOMIC DNA]</scope>
    <source>
        <strain evidence="3">SpSt-508</strain>
    </source>
</reference>
<feature type="coiled-coil region" evidence="1">
    <location>
        <begin position="36"/>
        <end position="63"/>
    </location>
</feature>
<comment type="caution">
    <text evidence="3">The sequence shown here is derived from an EMBL/GenBank/DDBJ whole genome shotgun (WGS) entry which is preliminary data.</text>
</comment>